<organism evidence="2 3">
    <name type="scientific">Desmophyllum pertusum</name>
    <dbReference type="NCBI Taxonomy" id="174260"/>
    <lineage>
        <taxon>Eukaryota</taxon>
        <taxon>Metazoa</taxon>
        <taxon>Cnidaria</taxon>
        <taxon>Anthozoa</taxon>
        <taxon>Hexacorallia</taxon>
        <taxon>Scleractinia</taxon>
        <taxon>Caryophylliina</taxon>
        <taxon>Caryophylliidae</taxon>
        <taxon>Desmophyllum</taxon>
    </lineage>
</organism>
<evidence type="ECO:0000313" key="3">
    <source>
        <dbReference type="Proteomes" id="UP001163046"/>
    </source>
</evidence>
<feature type="region of interest" description="Disordered" evidence="1">
    <location>
        <begin position="162"/>
        <end position="186"/>
    </location>
</feature>
<feature type="region of interest" description="Disordered" evidence="1">
    <location>
        <begin position="699"/>
        <end position="734"/>
    </location>
</feature>
<feature type="compositionally biased region" description="Gly residues" evidence="1">
    <location>
        <begin position="176"/>
        <end position="185"/>
    </location>
</feature>
<feature type="compositionally biased region" description="Gly residues" evidence="1">
    <location>
        <begin position="35"/>
        <end position="79"/>
    </location>
</feature>
<sequence length="954" mass="89565">MAGSSSGSITGGGVGGSTAGGMSGSLGGATSTTGGIAGGSSGSITGGGVGGSTEGGMSGSSGGTTGSTGGMAGGTSGSITAGGGVDGSAGIGMGGSLGGATGATGGMGGGSSGSIPGGGVGGSIGGGMSGSSGRKSGGIGTGSMGGASGNLGGASGAISGGIMGGTGSSSGTTSGETGGNMGGTSSGSIEAAGGAAGGAGAMGAGGATGGSMGGAAGGSMGGAAGGSMGGAMGGSMGGAAGGSMGGAAGGSMGGAAGGSMGGAAGGSMGGAAGGSMGGAAGGAMGGAAGGSMGGGAGGSMGGAAGGSMGGAAGGSMGGAMGGAMGAAGGAAGPDCSVRPLHLPHICGCQPLPPSCGIVQNVGQGDTSITGNREHLRRSSIQSTKNSSSVFDGKGRHIFDRGKANETSANNSTKTLDRRKYTVLKITVVNHDQNQSTGGQPRVLSIVDDAKEGNTQLSKSASRNTSQDIMRGTNMPLTFKININGSNIDDIPLNDLLSDKPLPINKHPVSTSNEQVLSPNKDTTESSSEKPGKVQGQSDPKVLLEAKLNPLRIGIRVEDDKNKVSETTSKQGDKVSLEDVLQDIDDTTKTANATRDEDDSSKENTVVISLNNDSKKANHSNIQQKHFDKNKEKFGNVHIQATSQKKENNNGTEVNTAGVSITTESKGLQTDVLMKVLLSKLLGSDISEALKVKVAQELKSTNNPKAPNDYPGKQRPLSLDMASTTPMGTSVESPPGTIKGVDTAEMNNNAGAADTAQPPQMVGTSPQCFGGGSRPGVLNSAGSRVPDNTRLPGGSDCPTTQVASSFPTGMVIESAPGTQQAVGTGIPSPSQMAPNPPPSLPPTGGFASTAPVGVSVESPPGTIQAVGTSIPEEGVSKMEGDNGVSTGMTGGAAGSMGGGSIGGGGMSTGAGGGMVGGGGVNMGGTMGGGAGGNMGGGLGVGGGMAGGGMAGGGME</sequence>
<evidence type="ECO:0000256" key="1">
    <source>
        <dbReference type="SAM" id="MobiDB-lite"/>
    </source>
</evidence>
<dbReference type="EMBL" id="MU825879">
    <property type="protein sequence ID" value="KAJ7385811.1"/>
    <property type="molecule type" value="Genomic_DNA"/>
</dbReference>
<feature type="region of interest" description="Disordered" evidence="1">
    <location>
        <begin position="108"/>
        <end position="144"/>
    </location>
</feature>
<gene>
    <name evidence="2" type="ORF">OS493_013845</name>
</gene>
<feature type="compositionally biased region" description="Basic and acidic residues" evidence="1">
    <location>
        <begin position="521"/>
        <end position="531"/>
    </location>
</feature>
<proteinExistence type="predicted"/>
<name>A0A9X0D437_9CNID</name>
<feature type="region of interest" description="Disordered" evidence="1">
    <location>
        <begin position="818"/>
        <end position="852"/>
    </location>
</feature>
<feature type="region of interest" description="Disordered" evidence="1">
    <location>
        <begin position="367"/>
        <end position="395"/>
    </location>
</feature>
<dbReference type="OrthoDB" id="10659933at2759"/>
<reference evidence="2" key="1">
    <citation type="submission" date="2023-01" db="EMBL/GenBank/DDBJ databases">
        <title>Genome assembly of the deep-sea coral Lophelia pertusa.</title>
        <authorList>
            <person name="Herrera S."/>
            <person name="Cordes E."/>
        </authorList>
    </citation>
    <scope>NUCLEOTIDE SEQUENCE</scope>
    <source>
        <strain evidence="2">USNM1676648</strain>
        <tissue evidence="2">Polyp</tissue>
    </source>
</reference>
<feature type="compositionally biased region" description="Polar residues" evidence="1">
    <location>
        <begin position="720"/>
        <end position="731"/>
    </location>
</feature>
<feature type="region of interest" description="Disordered" evidence="1">
    <location>
        <begin position="503"/>
        <end position="542"/>
    </location>
</feature>
<feature type="compositionally biased region" description="Polar residues" evidence="1">
    <location>
        <begin position="507"/>
        <end position="520"/>
    </location>
</feature>
<evidence type="ECO:0000313" key="2">
    <source>
        <dbReference type="EMBL" id="KAJ7385811.1"/>
    </source>
</evidence>
<feature type="region of interest" description="Disordered" evidence="1">
    <location>
        <begin position="32"/>
        <end position="79"/>
    </location>
</feature>
<feature type="compositionally biased region" description="Polar residues" evidence="1">
    <location>
        <begin position="378"/>
        <end position="389"/>
    </location>
</feature>
<comment type="caution">
    <text evidence="2">The sequence shown here is derived from an EMBL/GenBank/DDBJ whole genome shotgun (WGS) entry which is preliminary data.</text>
</comment>
<dbReference type="AlphaFoldDB" id="A0A9X0D437"/>
<protein>
    <submittedName>
        <fullName evidence="2">Uncharacterized protein</fullName>
    </submittedName>
</protein>
<dbReference type="Proteomes" id="UP001163046">
    <property type="component" value="Unassembled WGS sequence"/>
</dbReference>
<keyword evidence="3" id="KW-1185">Reference proteome</keyword>
<accession>A0A9X0D437</accession>